<dbReference type="AlphaFoldDB" id="A0A3B0YXL5"/>
<keyword evidence="1" id="KW-0175">Coiled coil</keyword>
<organism evidence="2">
    <name type="scientific">hydrothermal vent metagenome</name>
    <dbReference type="NCBI Taxonomy" id="652676"/>
    <lineage>
        <taxon>unclassified sequences</taxon>
        <taxon>metagenomes</taxon>
        <taxon>ecological metagenomes</taxon>
    </lineage>
</organism>
<name>A0A3B0YXL5_9ZZZZ</name>
<gene>
    <name evidence="2" type="ORF">MNBD_GAMMA15-1427</name>
</gene>
<evidence type="ECO:0000256" key="1">
    <source>
        <dbReference type="SAM" id="Coils"/>
    </source>
</evidence>
<sequence>MTMLARIKQFSAIGLCAIVALSITPAQAGKLKKWVDENGQIQYGDHIPAQYAKKSNQTLNNQGIVVQTRAAAKTPEQFAEEKRQAELKTEQERIRKLQARKDRILLDTFTNEDEMVMTRDGKIEAIEAIIRVTNGRIEKIRQRLGTKKKRAANMERSGKPVPKIITKQINDLRNQIRQNIDYIDNRKLEQQAIREKFETDISRFRELKPDGLKQLDTASK</sequence>
<feature type="coiled-coil region" evidence="1">
    <location>
        <begin position="80"/>
        <end position="107"/>
    </location>
</feature>
<dbReference type="EMBL" id="UOFN01000124">
    <property type="protein sequence ID" value="VAW80127.1"/>
    <property type="molecule type" value="Genomic_DNA"/>
</dbReference>
<proteinExistence type="predicted"/>
<reference evidence="2" key="1">
    <citation type="submission" date="2018-06" db="EMBL/GenBank/DDBJ databases">
        <authorList>
            <person name="Zhirakovskaya E."/>
        </authorList>
    </citation>
    <scope>NUCLEOTIDE SEQUENCE</scope>
</reference>
<evidence type="ECO:0000313" key="2">
    <source>
        <dbReference type="EMBL" id="VAW80127.1"/>
    </source>
</evidence>
<protein>
    <submittedName>
        <fullName evidence="2">Uncharacterized protein</fullName>
    </submittedName>
</protein>
<accession>A0A3B0YXL5</accession>